<reference evidence="3" key="1">
    <citation type="submission" date="2016-10" db="EMBL/GenBank/DDBJ databases">
        <authorList>
            <person name="Varghese N."/>
            <person name="Submissions S."/>
        </authorList>
    </citation>
    <scope>NUCLEOTIDE SEQUENCE [LARGE SCALE GENOMIC DNA]</scope>
    <source>
        <strain evidence="3">DSM 28881</strain>
    </source>
</reference>
<dbReference type="Proteomes" id="UP000199559">
    <property type="component" value="Unassembled WGS sequence"/>
</dbReference>
<accession>A0A1I3N853</accession>
<organism evidence="2 3">
    <name type="scientific">Olleya namhaensis</name>
    <dbReference type="NCBI Taxonomy" id="1144750"/>
    <lineage>
        <taxon>Bacteria</taxon>
        <taxon>Pseudomonadati</taxon>
        <taxon>Bacteroidota</taxon>
        <taxon>Flavobacteriia</taxon>
        <taxon>Flavobacteriales</taxon>
        <taxon>Flavobacteriaceae</taxon>
    </lineage>
</organism>
<gene>
    <name evidence="2" type="ORF">SAMN05443431_10452</name>
</gene>
<dbReference type="PANTHER" id="PTHR46401:SF2">
    <property type="entry name" value="GLYCOSYLTRANSFERASE WBBK-RELATED"/>
    <property type="match status" value="1"/>
</dbReference>
<name>A0A1I3N853_9FLAO</name>
<dbReference type="GO" id="GO:0009103">
    <property type="term" value="P:lipopolysaccharide biosynthetic process"/>
    <property type="evidence" value="ECO:0007669"/>
    <property type="project" value="TreeGrafter"/>
</dbReference>
<keyword evidence="1 2" id="KW-0808">Transferase</keyword>
<evidence type="ECO:0000256" key="1">
    <source>
        <dbReference type="ARBA" id="ARBA00022679"/>
    </source>
</evidence>
<dbReference type="Gene3D" id="3.40.50.2000">
    <property type="entry name" value="Glycogen Phosphorylase B"/>
    <property type="match status" value="2"/>
</dbReference>
<evidence type="ECO:0000313" key="3">
    <source>
        <dbReference type="Proteomes" id="UP000199559"/>
    </source>
</evidence>
<proteinExistence type="predicted"/>
<keyword evidence="3" id="KW-1185">Reference proteome</keyword>
<dbReference type="PANTHER" id="PTHR46401">
    <property type="entry name" value="GLYCOSYLTRANSFERASE WBBK-RELATED"/>
    <property type="match status" value="1"/>
</dbReference>
<dbReference type="GO" id="GO:0016757">
    <property type="term" value="F:glycosyltransferase activity"/>
    <property type="evidence" value="ECO:0007669"/>
    <property type="project" value="TreeGrafter"/>
</dbReference>
<dbReference type="STRING" id="1144750.SAMN05443431_10452"/>
<protein>
    <submittedName>
        <fullName evidence="2">Glycosyltransferase involved in cell wall bisynthesis</fullName>
    </submittedName>
</protein>
<dbReference type="SUPFAM" id="SSF53756">
    <property type="entry name" value="UDP-Glycosyltransferase/glycogen phosphorylase"/>
    <property type="match status" value="1"/>
</dbReference>
<dbReference type="CDD" id="cd03801">
    <property type="entry name" value="GT4_PimA-like"/>
    <property type="match status" value="1"/>
</dbReference>
<evidence type="ECO:0000313" key="2">
    <source>
        <dbReference type="EMBL" id="SFJ05407.1"/>
    </source>
</evidence>
<sequence length="406" mass="46417">MFKSIKNKYKISLLTKRLKKEKKTFDIHDFTFSKKNVLIIDEIIPEFNKDSGSRRLTEIIKLLLKNNVAVFLVADLKQYKYKSDYLQKFIDLGVNVYQPSVDSRGKLVTKERFIQFIAPKTTIAWLHRPMIFNKFHALIKAANPNVRLVFDMVDFHYVRLLREYELSGNKALKVEAEKFLKIELENCKLADTVIAISKTDKQLLKQHFNASEKVVLISNIHQHVDKNSDFIGFENRKDILFVGSFRHDPNNDAVKYLKQNIMPLVWQTLPEVKVNIVGSYITEDIKLLASNRFNLLGFVDNINVTLNSAKLFVAPLRFGAGIKGKIGQSLEHSLPLVTTDVGAEGFDFENQQEIMIANSAEEIAHKIVALYTKKVLWDAASDSCQSILKPFSLATTEAQILQIVNP</sequence>
<dbReference type="RefSeq" id="WP_090839073.1">
    <property type="nucleotide sequence ID" value="NZ_FORM01000004.1"/>
</dbReference>
<dbReference type="EMBL" id="FORM01000004">
    <property type="protein sequence ID" value="SFJ05407.1"/>
    <property type="molecule type" value="Genomic_DNA"/>
</dbReference>
<dbReference type="Pfam" id="PF13692">
    <property type="entry name" value="Glyco_trans_1_4"/>
    <property type="match status" value="1"/>
</dbReference>
<dbReference type="AlphaFoldDB" id="A0A1I3N853"/>